<dbReference type="AlphaFoldDB" id="A0A3D8I8F8"/>
<comment type="caution">
    <text evidence="2">The sequence shown here is derived from an EMBL/GenBank/DDBJ whole genome shotgun (WGS) entry which is preliminary data.</text>
</comment>
<keyword evidence="3" id="KW-1185">Reference proteome</keyword>
<dbReference type="OrthoDB" id="5329385at2"/>
<organism evidence="2 3">
    <name type="scientific">Helicobacter marmotae</name>
    <dbReference type="NCBI Taxonomy" id="152490"/>
    <lineage>
        <taxon>Bacteria</taxon>
        <taxon>Pseudomonadati</taxon>
        <taxon>Campylobacterota</taxon>
        <taxon>Epsilonproteobacteria</taxon>
        <taxon>Campylobacterales</taxon>
        <taxon>Helicobacteraceae</taxon>
        <taxon>Helicobacter</taxon>
    </lineage>
</organism>
<evidence type="ECO:0000313" key="3">
    <source>
        <dbReference type="Proteomes" id="UP000256599"/>
    </source>
</evidence>
<gene>
    <name evidence="2" type="ORF">CQA63_00670</name>
</gene>
<reference evidence="2 3" key="1">
    <citation type="submission" date="2018-04" db="EMBL/GenBank/DDBJ databases">
        <title>Novel Campyloabacter and Helicobacter Species and Strains.</title>
        <authorList>
            <person name="Mannion A.J."/>
            <person name="Shen Z."/>
            <person name="Fox J.G."/>
        </authorList>
    </citation>
    <scope>NUCLEOTIDE SEQUENCE [LARGE SCALE GENOMIC DNA]</scope>
    <source>
        <strain evidence="2 3">MIT 98-6070</strain>
    </source>
</reference>
<name>A0A3D8I8F8_9HELI</name>
<dbReference type="EMBL" id="NXLR01000001">
    <property type="protein sequence ID" value="RDU61054.1"/>
    <property type="molecule type" value="Genomic_DNA"/>
</dbReference>
<dbReference type="RefSeq" id="WP_104699208.1">
    <property type="nucleotide sequence ID" value="NZ_NXLR01000001.1"/>
</dbReference>
<dbReference type="Proteomes" id="UP000256599">
    <property type="component" value="Unassembled WGS sequence"/>
</dbReference>
<evidence type="ECO:0000259" key="1">
    <source>
        <dbReference type="Pfam" id="PF12950"/>
    </source>
</evidence>
<proteinExistence type="predicted"/>
<dbReference type="SUPFAM" id="SSF116734">
    <property type="entry name" value="DNA methylase specificity domain"/>
    <property type="match status" value="1"/>
</dbReference>
<feature type="domain" description="TaqI-like C-terminal specificity" evidence="1">
    <location>
        <begin position="3"/>
        <end position="103"/>
    </location>
</feature>
<dbReference type="Pfam" id="PF12950">
    <property type="entry name" value="TaqI_C"/>
    <property type="match status" value="1"/>
</dbReference>
<sequence length="180" mass="20672">MGGKEIQRYAIRGIKGYICKDFVDNKSNIETNSILLQRIISHIQNPTPHIKFTATIAPNGDKRQIVNTIFQIICKENISNKYILGLLHSKLINWYCYRFCFSKAIRSMDFSNEIANKIPLPEITEQNQSIADSIIILVEEILNLKAKDPTTDTLHLESEIDNLVYKLYNLTEAEIKIIES</sequence>
<dbReference type="InterPro" id="IPR025931">
    <property type="entry name" value="TaqI_C"/>
</dbReference>
<protein>
    <recommendedName>
        <fullName evidence="1">TaqI-like C-terminal specificity domain-containing protein</fullName>
    </recommendedName>
</protein>
<evidence type="ECO:0000313" key="2">
    <source>
        <dbReference type="EMBL" id="RDU61054.1"/>
    </source>
</evidence>
<accession>A0A3D8I8F8</accession>